<dbReference type="NCBIfam" id="TIGR00010">
    <property type="entry name" value="YchF/TatD family DNA exonuclease"/>
    <property type="match status" value="1"/>
</dbReference>
<dbReference type="PROSITE" id="PS01091">
    <property type="entry name" value="TATD_3"/>
    <property type="match status" value="1"/>
</dbReference>
<dbReference type="CDD" id="cd01310">
    <property type="entry name" value="TatD_DNAse"/>
    <property type="match status" value="1"/>
</dbReference>
<keyword evidence="2 3" id="KW-0378">Hydrolase</keyword>
<dbReference type="InterPro" id="IPR032466">
    <property type="entry name" value="Metal_Hydrolase"/>
</dbReference>
<feature type="binding site" evidence="3 4">
    <location>
        <position position="156"/>
    </location>
    <ligand>
        <name>a divalent metal cation</name>
        <dbReference type="ChEBI" id="CHEBI:60240"/>
        <label>2</label>
    </ligand>
</feature>
<comment type="similarity">
    <text evidence="3">Belongs to the metallo-dependent hydrolases superfamily. TatD-type hydrolase family. DTD3 subfamily.</text>
</comment>
<dbReference type="AlphaFoldDB" id="A0A0A1VVY2"/>
<feature type="binding site" evidence="3 4">
    <location>
        <position position="206"/>
    </location>
    <ligand>
        <name>a divalent metal cation</name>
        <dbReference type="ChEBI" id="CHEBI:60240"/>
        <label>1</label>
    </ligand>
</feature>
<dbReference type="RefSeq" id="WP_045359882.1">
    <property type="nucleotide sequence ID" value="NZ_BBPA01000051.1"/>
</dbReference>
<dbReference type="Gene3D" id="3.20.20.140">
    <property type="entry name" value="Metal-dependent hydrolases"/>
    <property type="match status" value="1"/>
</dbReference>
<feature type="binding site" evidence="3 4">
    <location>
        <position position="94"/>
    </location>
    <ligand>
        <name>a divalent metal cation</name>
        <dbReference type="ChEBI" id="CHEBI:60240"/>
        <label>1</label>
    </ligand>
</feature>
<dbReference type="EC" id="3.1.1.96" evidence="3"/>
<comment type="catalytic activity">
    <reaction evidence="3">
        <text>a D-aminoacyl-tRNA + H2O = a tRNA + a D-alpha-amino acid + H(+)</text>
        <dbReference type="Rhea" id="RHEA:13953"/>
        <dbReference type="Rhea" id="RHEA-COMP:10123"/>
        <dbReference type="Rhea" id="RHEA-COMP:10124"/>
        <dbReference type="ChEBI" id="CHEBI:15377"/>
        <dbReference type="ChEBI" id="CHEBI:15378"/>
        <dbReference type="ChEBI" id="CHEBI:59871"/>
        <dbReference type="ChEBI" id="CHEBI:78442"/>
        <dbReference type="ChEBI" id="CHEBI:79333"/>
        <dbReference type="EC" id="3.1.1.96"/>
    </reaction>
</comment>
<evidence type="ECO:0000313" key="5">
    <source>
        <dbReference type="EMBL" id="GAL93957.1"/>
    </source>
</evidence>
<feature type="binding site" evidence="3 4">
    <location>
        <position position="9"/>
    </location>
    <ligand>
        <name>a divalent metal cation</name>
        <dbReference type="ChEBI" id="CHEBI:60240"/>
        <label>1</label>
    </ligand>
</feature>
<sequence>MQLIDTHVHLNFDVLQADLPAISERWRSVGVVHLVHSCVEPEEFASIKAIADQFEEISFAVGLHPLDAQKWRDNSADQIESLARSDRRVVAIGEMGLDFYKADNQEQQKQVFWTQLEIAHRLDKPVIIHCRDAALVMREEISAFRQQVGKIRGVMHCWTGNPEETQWFLDLGFYISFSGIVTFKNSKTVQAAAQIVPSDRLLIETDCPFLSPNPHRGKPCEPSFVFHVAETVARLRGYPVETLAEQTTHNARHLFQLPS</sequence>
<comment type="function">
    <text evidence="3">Catalyzes the hydrolysis of D-tyrosyl-tRNA(Tyr).</text>
</comment>
<dbReference type="Pfam" id="PF01026">
    <property type="entry name" value="TatD_DNase"/>
    <property type="match status" value="1"/>
</dbReference>
<dbReference type="InterPro" id="IPR033665">
    <property type="entry name" value="Deacylase_DTD3"/>
</dbReference>
<dbReference type="Proteomes" id="UP000030321">
    <property type="component" value="Unassembled WGS sequence"/>
</dbReference>
<comment type="caution">
    <text evidence="5">The sequence shown here is derived from an EMBL/GenBank/DDBJ whole genome shotgun (WGS) entry which is preliminary data.</text>
</comment>
<protein>
    <recommendedName>
        <fullName evidence="3">D-aminoacyl-tRNA deacylase</fullName>
        <ecNumber evidence="3">3.1.1.96</ecNumber>
    </recommendedName>
</protein>
<comment type="catalytic activity">
    <reaction evidence="3">
        <text>D-tyrosyl-tRNA(Tyr) + H2O = D-tyrosine + tRNA(Tyr)</text>
        <dbReference type="Rhea" id="RHEA:25347"/>
        <dbReference type="Rhea" id="RHEA-COMP:9707"/>
        <dbReference type="Rhea" id="RHEA-COMP:9872"/>
        <dbReference type="ChEBI" id="CHEBI:15377"/>
        <dbReference type="ChEBI" id="CHEBI:58570"/>
        <dbReference type="ChEBI" id="CHEBI:78442"/>
        <dbReference type="ChEBI" id="CHEBI:78723"/>
    </reaction>
</comment>
<proteinExistence type="inferred from homology"/>
<comment type="cofactor">
    <cofactor evidence="3">
        <name>a divalent metal cation</name>
        <dbReference type="ChEBI" id="CHEBI:60240"/>
    </cofactor>
    <text evidence="3">Binds 2 divalent metal cations per subunit.</text>
</comment>
<evidence type="ECO:0000256" key="2">
    <source>
        <dbReference type="ARBA" id="ARBA00022801"/>
    </source>
</evidence>
<dbReference type="EMBL" id="BBPA01000051">
    <property type="protein sequence ID" value="GAL93957.1"/>
    <property type="molecule type" value="Genomic_DNA"/>
</dbReference>
<feature type="binding site" evidence="3">
    <location>
        <position position="94"/>
    </location>
    <ligand>
        <name>a divalent metal cation</name>
        <dbReference type="ChEBI" id="CHEBI:60240"/>
        <label>2</label>
    </ligand>
</feature>
<evidence type="ECO:0000256" key="3">
    <source>
        <dbReference type="HAMAP-Rule" id="MF_02048"/>
    </source>
</evidence>
<evidence type="ECO:0000256" key="4">
    <source>
        <dbReference type="PIRSR" id="PIRSR005902-1"/>
    </source>
</evidence>
<dbReference type="SUPFAM" id="SSF51556">
    <property type="entry name" value="Metallo-dependent hydrolases"/>
    <property type="match status" value="1"/>
</dbReference>
<dbReference type="GO" id="GO:0004536">
    <property type="term" value="F:DNA nuclease activity"/>
    <property type="evidence" value="ECO:0007669"/>
    <property type="project" value="InterPro"/>
</dbReference>
<gene>
    <name evidence="3" type="primary">dtd3</name>
    <name evidence="5" type="ORF">N44_02537</name>
</gene>
<dbReference type="PANTHER" id="PTHR46124">
    <property type="entry name" value="D-AMINOACYL-TRNA DEACYLASE"/>
    <property type="match status" value="1"/>
</dbReference>
<dbReference type="HAMAP" id="MF_02048">
    <property type="entry name" value="Deacylase_DTD3"/>
    <property type="match status" value="1"/>
</dbReference>
<dbReference type="PANTHER" id="PTHR46124:SF2">
    <property type="entry name" value="D-AMINOACYL-TRNA DEACYLASE"/>
    <property type="match status" value="1"/>
</dbReference>
<dbReference type="InterPro" id="IPR015991">
    <property type="entry name" value="TatD/YcfH-like"/>
</dbReference>
<dbReference type="GO" id="GO:0019478">
    <property type="term" value="P:D-amino acid catabolic process"/>
    <property type="evidence" value="ECO:0007669"/>
    <property type="project" value="UniProtKB-UniRule"/>
</dbReference>
<dbReference type="InterPro" id="IPR018228">
    <property type="entry name" value="DNase_TatD-rel_CS"/>
</dbReference>
<name>A0A0A1VVY2_MICAE</name>
<dbReference type="GO" id="GO:0005829">
    <property type="term" value="C:cytosol"/>
    <property type="evidence" value="ECO:0007669"/>
    <property type="project" value="TreeGrafter"/>
</dbReference>
<dbReference type="GO" id="GO:0046872">
    <property type="term" value="F:metal ion binding"/>
    <property type="evidence" value="ECO:0007669"/>
    <property type="project" value="UniProtKB-KW"/>
</dbReference>
<dbReference type="InterPro" id="IPR001130">
    <property type="entry name" value="TatD-like"/>
</dbReference>
<dbReference type="FunFam" id="3.20.20.140:FF:000005">
    <property type="entry name" value="TatD family hydrolase"/>
    <property type="match status" value="1"/>
</dbReference>
<feature type="binding site" evidence="3 4">
    <location>
        <position position="129"/>
    </location>
    <ligand>
        <name>a divalent metal cation</name>
        <dbReference type="ChEBI" id="CHEBI:60240"/>
        <label>2</label>
    </ligand>
</feature>
<evidence type="ECO:0000313" key="6">
    <source>
        <dbReference type="Proteomes" id="UP000030321"/>
    </source>
</evidence>
<dbReference type="GO" id="GO:0051500">
    <property type="term" value="F:D-tyrosyl-tRNA(Tyr) deacylase activity"/>
    <property type="evidence" value="ECO:0007669"/>
    <property type="project" value="RHEA"/>
</dbReference>
<dbReference type="PIRSF" id="PIRSF005902">
    <property type="entry name" value="DNase_TatD"/>
    <property type="match status" value="1"/>
</dbReference>
<organism evidence="5 6">
    <name type="scientific">Microcystis aeruginosa NIES-44</name>
    <dbReference type="NCBI Taxonomy" id="449439"/>
    <lineage>
        <taxon>Bacteria</taxon>
        <taxon>Bacillati</taxon>
        <taxon>Cyanobacteriota</taxon>
        <taxon>Cyanophyceae</taxon>
        <taxon>Oscillatoriophycideae</taxon>
        <taxon>Chroococcales</taxon>
        <taxon>Microcystaceae</taxon>
        <taxon>Microcystis</taxon>
    </lineage>
</organism>
<feature type="binding site" evidence="3 4">
    <location>
        <position position="7"/>
    </location>
    <ligand>
        <name>a divalent metal cation</name>
        <dbReference type="ChEBI" id="CHEBI:60240"/>
        <label>1</label>
    </ligand>
</feature>
<accession>A0A0A1VVY2</accession>
<evidence type="ECO:0000256" key="1">
    <source>
        <dbReference type="ARBA" id="ARBA00022723"/>
    </source>
</evidence>
<dbReference type="PROSITE" id="PS01137">
    <property type="entry name" value="TATD_1"/>
    <property type="match status" value="1"/>
</dbReference>
<reference evidence="6" key="1">
    <citation type="journal article" date="2015" name="Genome">
        <title>Whole Genome Sequence of the Non-Microcystin-Producing Microcystis aeruginosa Strain NIES-44.</title>
        <authorList>
            <person name="Okano K."/>
            <person name="Miyata N."/>
            <person name="Ozaki Y."/>
        </authorList>
    </citation>
    <scope>NUCLEOTIDE SEQUENCE [LARGE SCALE GENOMIC DNA]</scope>
    <source>
        <strain evidence="6">NIES-44</strain>
    </source>
</reference>
<keyword evidence="1 3" id="KW-0479">Metal-binding</keyword>